<comment type="caution">
    <text evidence="2">The sequence shown here is derived from an EMBL/GenBank/DDBJ whole genome shotgun (WGS) entry which is preliminary data.</text>
</comment>
<reference evidence="2 3" key="1">
    <citation type="submission" date="2020-08" db="EMBL/GenBank/DDBJ databases">
        <title>Sequencing the genomes of 1000 actinobacteria strains.</title>
        <authorList>
            <person name="Klenk H.-P."/>
        </authorList>
    </citation>
    <scope>NUCLEOTIDE SEQUENCE [LARGE SCALE GENOMIC DNA]</scope>
    <source>
        <strain evidence="2 3">DSM 45362</strain>
    </source>
</reference>
<evidence type="ECO:0008006" key="4">
    <source>
        <dbReference type="Google" id="ProtNLM"/>
    </source>
</evidence>
<dbReference type="AlphaFoldDB" id="A0A841BML6"/>
<evidence type="ECO:0000313" key="2">
    <source>
        <dbReference type="EMBL" id="MBB5868091.1"/>
    </source>
</evidence>
<keyword evidence="1" id="KW-0732">Signal</keyword>
<accession>A0A841BML6</accession>
<keyword evidence="3" id="KW-1185">Reference proteome</keyword>
<sequence length="175" mass="17791">MSSMLKALLALTLTVAIVPVVAAPAHASPLDLTCAVGTETESYHPGLRLFSQTVTVTVQRILSSCVSVSHPAVTSAVITVSVSAEKSCLDALPEPSTGSFPITWNTAQSSVFTFNRTVAIVGGATVITRTGTITSGLFSGATAVNTTILPVTNPLDCLFEPGLTAASGTSALVLS</sequence>
<evidence type="ECO:0000313" key="3">
    <source>
        <dbReference type="Proteomes" id="UP000587527"/>
    </source>
</evidence>
<protein>
    <recommendedName>
        <fullName evidence="4">Ig-like domain-containing protein</fullName>
    </recommendedName>
</protein>
<dbReference type="EMBL" id="JACHMN010000002">
    <property type="protein sequence ID" value="MBB5868091.1"/>
    <property type="molecule type" value="Genomic_DNA"/>
</dbReference>
<name>A0A841BML6_9ACTN</name>
<feature type="chain" id="PRO_5038799535" description="Ig-like domain-containing protein" evidence="1">
    <location>
        <begin position="23"/>
        <end position="175"/>
    </location>
</feature>
<organism evidence="2 3">
    <name type="scientific">Allocatelliglobosispora scoriae</name>
    <dbReference type="NCBI Taxonomy" id="643052"/>
    <lineage>
        <taxon>Bacteria</taxon>
        <taxon>Bacillati</taxon>
        <taxon>Actinomycetota</taxon>
        <taxon>Actinomycetes</taxon>
        <taxon>Micromonosporales</taxon>
        <taxon>Micromonosporaceae</taxon>
        <taxon>Allocatelliglobosispora</taxon>
    </lineage>
</organism>
<proteinExistence type="predicted"/>
<feature type="signal peptide" evidence="1">
    <location>
        <begin position="1"/>
        <end position="22"/>
    </location>
</feature>
<evidence type="ECO:0000256" key="1">
    <source>
        <dbReference type="SAM" id="SignalP"/>
    </source>
</evidence>
<dbReference type="RefSeq" id="WP_184833765.1">
    <property type="nucleotide sequence ID" value="NZ_JACHMN010000002.1"/>
</dbReference>
<dbReference type="Proteomes" id="UP000587527">
    <property type="component" value="Unassembled WGS sequence"/>
</dbReference>
<gene>
    <name evidence="2" type="ORF">F4553_001470</name>
</gene>